<sequence>MGGAGRHARRRLNDIHRYPEGDDSAMKRRAVRRTAAVVVGAGLVALPVTAPNAFAARGGLVVAGTVYHDPHGCVEVGGNTAARPIENHTDAVVLVYYGRGCLGEVTASLAPREIRAVTGTSIHVP</sequence>
<accession>A0A1W0B6E2</accession>
<reference evidence="2 3" key="1">
    <citation type="journal article" date="2016" name="Antonie Van Leeuwenhoek">
        <title>Nocardia donostiensis sp. nov., isolated from human respiratory specimens.</title>
        <authorList>
            <person name="Ercibengoa M."/>
            <person name="Bell M."/>
            <person name="Marimon J.M."/>
            <person name="Humrighouse B."/>
            <person name="Klenk H.P."/>
            <person name="Potter G."/>
            <person name="Perez-Trallero E."/>
        </authorList>
    </citation>
    <scope>NUCLEOTIDE SEQUENCE [LARGE SCALE GENOMIC DNA]</scope>
    <source>
        <strain evidence="2 3">X1655</strain>
    </source>
</reference>
<evidence type="ECO:0000313" key="2">
    <source>
        <dbReference type="EMBL" id="ONM46099.1"/>
    </source>
</evidence>
<organism evidence="2 3">
    <name type="scientific">Nocardia donostiensis</name>
    <dbReference type="NCBI Taxonomy" id="1538463"/>
    <lineage>
        <taxon>Bacteria</taxon>
        <taxon>Bacillati</taxon>
        <taxon>Actinomycetota</taxon>
        <taxon>Actinomycetes</taxon>
        <taxon>Mycobacteriales</taxon>
        <taxon>Nocardiaceae</taxon>
        <taxon>Nocardia</taxon>
    </lineage>
</organism>
<proteinExistence type="predicted"/>
<dbReference type="EMBL" id="MUMY01000032">
    <property type="protein sequence ID" value="ONM46099.1"/>
    <property type="molecule type" value="Genomic_DNA"/>
</dbReference>
<name>A0A1W0B6E2_9NOCA</name>
<feature type="region of interest" description="Disordered" evidence="1">
    <location>
        <begin position="1"/>
        <end position="20"/>
    </location>
</feature>
<evidence type="ECO:0000256" key="1">
    <source>
        <dbReference type="SAM" id="MobiDB-lite"/>
    </source>
</evidence>
<evidence type="ECO:0000313" key="3">
    <source>
        <dbReference type="Proteomes" id="UP000188836"/>
    </source>
</evidence>
<protein>
    <submittedName>
        <fullName evidence="2">Uncharacterized protein</fullName>
    </submittedName>
</protein>
<feature type="compositionally biased region" description="Basic residues" evidence="1">
    <location>
        <begin position="1"/>
        <end position="10"/>
    </location>
</feature>
<keyword evidence="3" id="KW-1185">Reference proteome</keyword>
<comment type="caution">
    <text evidence="2">The sequence shown here is derived from an EMBL/GenBank/DDBJ whole genome shotgun (WGS) entry which is preliminary data.</text>
</comment>
<dbReference type="Proteomes" id="UP000188836">
    <property type="component" value="Unassembled WGS sequence"/>
</dbReference>
<gene>
    <name evidence="2" type="ORF">B0T46_24955</name>
</gene>
<feature type="compositionally biased region" description="Basic and acidic residues" evidence="1">
    <location>
        <begin position="11"/>
        <end position="20"/>
    </location>
</feature>
<dbReference type="STRING" id="1538463.B0T36_25160"/>
<dbReference type="AlphaFoldDB" id="A0A1W0B6E2"/>